<protein>
    <submittedName>
        <fullName evidence="1">Phosphoesterase</fullName>
    </submittedName>
</protein>
<sequence>MRWPFGRPEKKKEGPSLEERVRNRTAGIVHLTHNDLDAAGADAIHRRVYGREAILTVFSSVGRFTKNLNTIANVPGNGHTLSISDLGFQKGCDEAARRAKAAGWKIVWRDHHRWKKDEIEQISRYTEELTVDSSTCGCGLVARAIASDDPTAVEIARIVCDYDLWTHKDPRSAILGQIGSINKNLRPLRDRLQEGIFTDDWIEETYAAIDRERTIAIRKSIRKTTIRDGRYRIAFAPLYNYPSETAAAIRDELKTDIEVIISDNGRFSLRSAPPVSHLIAAEFGGGGHPNASGGSFPFTFWDKISFGLFGKTAHFDRFVDVAESLSGQNGP</sequence>
<dbReference type="AlphaFoldDB" id="A0A8J8B4T7"/>
<evidence type="ECO:0000313" key="1">
    <source>
        <dbReference type="EMBL" id="MBR1369715.1"/>
    </source>
</evidence>
<organism evidence="1 2">
    <name type="scientific">Methanocalculus chunghsingensis</name>
    <dbReference type="NCBI Taxonomy" id="156457"/>
    <lineage>
        <taxon>Archaea</taxon>
        <taxon>Methanobacteriati</taxon>
        <taxon>Methanobacteriota</taxon>
        <taxon>Stenosarchaea group</taxon>
        <taxon>Methanomicrobia</taxon>
        <taxon>Methanomicrobiales</taxon>
        <taxon>Methanocalculaceae</taxon>
        <taxon>Methanocalculus</taxon>
    </lineage>
</organism>
<dbReference type="EMBL" id="JWHL01000018">
    <property type="protein sequence ID" value="MBR1369715.1"/>
    <property type="molecule type" value="Genomic_DNA"/>
</dbReference>
<dbReference type="Gene3D" id="3.10.310.30">
    <property type="match status" value="1"/>
</dbReference>
<dbReference type="PANTHER" id="PTHR42146">
    <property type="entry name" value="3',5'-CYCLIC-NUCLEOTIDE PHOSPHODIESTERASE"/>
    <property type="match status" value="1"/>
</dbReference>
<name>A0A8J8B4T7_9EURY</name>
<gene>
    <name evidence="1" type="ORF">RJ53_09610</name>
</gene>
<dbReference type="InterPro" id="IPR038763">
    <property type="entry name" value="DHH_sf"/>
</dbReference>
<proteinExistence type="predicted"/>
<comment type="caution">
    <text evidence="1">The sequence shown here is derived from an EMBL/GenBank/DDBJ whole genome shotgun (WGS) entry which is preliminary data.</text>
</comment>
<dbReference type="OrthoDB" id="18016at2157"/>
<dbReference type="Proteomes" id="UP000730161">
    <property type="component" value="Unassembled WGS sequence"/>
</dbReference>
<keyword evidence="2" id="KW-1185">Reference proteome</keyword>
<reference evidence="1" key="1">
    <citation type="submission" date="2014-12" db="EMBL/GenBank/DDBJ databases">
        <authorList>
            <person name="Huang H.-H."/>
            <person name="Chen S.-C."/>
            <person name="Lai M.-C."/>
        </authorList>
    </citation>
    <scope>NUCLEOTIDE SEQUENCE</scope>
    <source>
        <strain evidence="1">K1F9705b</strain>
    </source>
</reference>
<dbReference type="InterPro" id="IPR052968">
    <property type="entry name" value="Nucleotide_metab_enz"/>
</dbReference>
<accession>A0A8J8B4T7</accession>
<dbReference type="PANTHER" id="PTHR42146:SF1">
    <property type="entry name" value="OLIGORIBONUCLEASE NRNB"/>
    <property type="match status" value="1"/>
</dbReference>
<dbReference type="SUPFAM" id="SSF64182">
    <property type="entry name" value="DHH phosphoesterases"/>
    <property type="match status" value="1"/>
</dbReference>
<dbReference type="RefSeq" id="WP_211531460.1">
    <property type="nucleotide sequence ID" value="NZ_JWHL01000018.1"/>
</dbReference>
<evidence type="ECO:0000313" key="2">
    <source>
        <dbReference type="Proteomes" id="UP000730161"/>
    </source>
</evidence>